<keyword evidence="11 12" id="KW-0407">Ion channel</keyword>
<evidence type="ECO:0000256" key="11">
    <source>
        <dbReference type="ARBA" id="ARBA00023303"/>
    </source>
</evidence>
<evidence type="ECO:0000256" key="13">
    <source>
        <dbReference type="SAM" id="Phobius"/>
    </source>
</evidence>
<sequence>RFTYDIIALLSDLGGNLGLFLGLSVLSVPQITWYLYHVLSSSRKKRPVNKILRLCKINKKLIEDVEQTKETKVLVKVHLMLVVISAGCTLYLFQSRLNYYIEEPVRKIVTIDQRQYTKYPTVTVCGEMQNYEMEEAKLRLLNEANKTCNNILTWQLVNNKLSLEDVWNSLNLDEIIIVTDLNQKIEKSLIPLPFGHCSQLNAEKTTELTNQFEILLPALFPSEVCDSYLTIFLNNHEEEVNILSPLTLHYGRFSILSLQIFKNIQRATNQKPCEENEAVYIKCQYNCKQNNLLRMINCRLPYVLKPTLPPCNTTEEITNAHFTYLKNYELNQKLCKCKQPCTKIYYQTISQQHD</sequence>
<evidence type="ECO:0000256" key="10">
    <source>
        <dbReference type="ARBA" id="ARBA00023201"/>
    </source>
</evidence>
<evidence type="ECO:0000256" key="1">
    <source>
        <dbReference type="ARBA" id="ARBA00004141"/>
    </source>
</evidence>
<dbReference type="STRING" id="126957.T1IYF0"/>
<dbReference type="PANTHER" id="PTHR11690">
    <property type="entry name" value="AMILORIDE-SENSITIVE SODIUM CHANNEL-RELATED"/>
    <property type="match status" value="1"/>
</dbReference>
<proteinExistence type="inferred from homology"/>
<dbReference type="AlphaFoldDB" id="T1IYF0"/>
<reference evidence="14" key="2">
    <citation type="submission" date="2015-02" db="UniProtKB">
        <authorList>
            <consortium name="EnsemblMetazoa"/>
        </authorList>
    </citation>
    <scope>IDENTIFICATION</scope>
</reference>
<keyword evidence="8 12" id="KW-0406">Ion transport</keyword>
<keyword evidence="4 12" id="KW-0894">Sodium channel</keyword>
<evidence type="ECO:0000256" key="5">
    <source>
        <dbReference type="ARBA" id="ARBA00022692"/>
    </source>
</evidence>
<dbReference type="GO" id="GO:0005886">
    <property type="term" value="C:plasma membrane"/>
    <property type="evidence" value="ECO:0007669"/>
    <property type="project" value="TreeGrafter"/>
</dbReference>
<dbReference type="Pfam" id="PF00858">
    <property type="entry name" value="ASC"/>
    <property type="match status" value="1"/>
</dbReference>
<keyword evidence="3 12" id="KW-0813">Transport</keyword>
<name>T1IYF0_STRMM</name>
<dbReference type="Gene3D" id="1.10.287.770">
    <property type="entry name" value="YojJ-like"/>
    <property type="match status" value="1"/>
</dbReference>
<keyword evidence="9 13" id="KW-0472">Membrane</keyword>
<evidence type="ECO:0000256" key="7">
    <source>
        <dbReference type="ARBA" id="ARBA00023053"/>
    </source>
</evidence>
<evidence type="ECO:0000256" key="3">
    <source>
        <dbReference type="ARBA" id="ARBA00022448"/>
    </source>
</evidence>
<dbReference type="Proteomes" id="UP000014500">
    <property type="component" value="Unassembled WGS sequence"/>
</dbReference>
<evidence type="ECO:0000256" key="2">
    <source>
        <dbReference type="ARBA" id="ARBA00007193"/>
    </source>
</evidence>
<keyword evidence="15" id="KW-1185">Reference proteome</keyword>
<dbReference type="GO" id="GO:0015280">
    <property type="term" value="F:ligand-gated sodium channel activity"/>
    <property type="evidence" value="ECO:0007669"/>
    <property type="project" value="TreeGrafter"/>
</dbReference>
<feature type="transmembrane region" description="Helical" evidence="13">
    <location>
        <begin position="17"/>
        <end position="36"/>
    </location>
</feature>
<accession>T1IYF0</accession>
<evidence type="ECO:0000313" key="15">
    <source>
        <dbReference type="Proteomes" id="UP000014500"/>
    </source>
</evidence>
<keyword evidence="7" id="KW-0915">Sodium</keyword>
<comment type="similarity">
    <text evidence="2 12">Belongs to the amiloride-sensitive sodium channel (TC 1.A.6) family.</text>
</comment>
<keyword evidence="6 13" id="KW-1133">Transmembrane helix</keyword>
<organism evidence="14 15">
    <name type="scientific">Strigamia maritima</name>
    <name type="common">European centipede</name>
    <name type="synonym">Geophilus maritimus</name>
    <dbReference type="NCBI Taxonomy" id="126957"/>
    <lineage>
        <taxon>Eukaryota</taxon>
        <taxon>Metazoa</taxon>
        <taxon>Ecdysozoa</taxon>
        <taxon>Arthropoda</taxon>
        <taxon>Myriapoda</taxon>
        <taxon>Chilopoda</taxon>
        <taxon>Pleurostigmophora</taxon>
        <taxon>Geophilomorpha</taxon>
        <taxon>Linotaeniidae</taxon>
        <taxon>Strigamia</taxon>
    </lineage>
</organism>
<evidence type="ECO:0000256" key="12">
    <source>
        <dbReference type="RuleBase" id="RU000679"/>
    </source>
</evidence>
<dbReference type="EnsemblMetazoa" id="SMAR006259-RA">
    <property type="protein sequence ID" value="SMAR006259-PA"/>
    <property type="gene ID" value="SMAR006259"/>
</dbReference>
<evidence type="ECO:0000256" key="4">
    <source>
        <dbReference type="ARBA" id="ARBA00022461"/>
    </source>
</evidence>
<reference evidence="15" key="1">
    <citation type="submission" date="2011-05" db="EMBL/GenBank/DDBJ databases">
        <authorList>
            <person name="Richards S.R."/>
            <person name="Qu J."/>
            <person name="Jiang H."/>
            <person name="Jhangiani S.N."/>
            <person name="Agravi P."/>
            <person name="Goodspeed R."/>
            <person name="Gross S."/>
            <person name="Mandapat C."/>
            <person name="Jackson L."/>
            <person name="Mathew T."/>
            <person name="Pu L."/>
            <person name="Thornton R."/>
            <person name="Saada N."/>
            <person name="Wilczek-Boney K.B."/>
            <person name="Lee S."/>
            <person name="Kovar C."/>
            <person name="Wu Y."/>
            <person name="Scherer S.E."/>
            <person name="Worley K.C."/>
            <person name="Muzny D.M."/>
            <person name="Gibbs R."/>
        </authorList>
    </citation>
    <scope>NUCLEOTIDE SEQUENCE</scope>
    <source>
        <strain evidence="15">Brora</strain>
    </source>
</reference>
<evidence type="ECO:0000256" key="6">
    <source>
        <dbReference type="ARBA" id="ARBA00022989"/>
    </source>
</evidence>
<evidence type="ECO:0000313" key="14">
    <source>
        <dbReference type="EnsemblMetazoa" id="SMAR006259-PA"/>
    </source>
</evidence>
<dbReference type="HOGENOM" id="CLU_784327_0_0_1"/>
<keyword evidence="5 12" id="KW-0812">Transmembrane</keyword>
<dbReference type="InterPro" id="IPR001873">
    <property type="entry name" value="ENaC"/>
</dbReference>
<keyword evidence="10 12" id="KW-0739">Sodium transport</keyword>
<comment type="subcellular location">
    <subcellularLocation>
        <location evidence="1">Membrane</location>
        <topology evidence="1">Multi-pass membrane protein</topology>
    </subcellularLocation>
</comment>
<evidence type="ECO:0000256" key="9">
    <source>
        <dbReference type="ARBA" id="ARBA00023136"/>
    </source>
</evidence>
<dbReference type="PhylomeDB" id="T1IYF0"/>
<protein>
    <submittedName>
        <fullName evidence="14">Uncharacterized protein</fullName>
    </submittedName>
</protein>
<evidence type="ECO:0000256" key="8">
    <source>
        <dbReference type="ARBA" id="ARBA00023065"/>
    </source>
</evidence>
<dbReference type="EMBL" id="JH431682">
    <property type="status" value="NOT_ANNOTATED_CDS"/>
    <property type="molecule type" value="Genomic_DNA"/>
</dbReference>